<sequence>MKMRLRTRKASQQSNQLHTQRALRAKRKHSEVEEPLPGGGGKPPKNETGLLSSIKKFIKGSTPKEERENPTKRSRIDRDIDNNLITSTPQTGEKPNKQLSRVRRKSQMNGEAGSYEMTNQHVKQNGKLEDNPTTGSPPRTTLLGTIFSPVFNFFSPANKNGTSGSDSPGQAVEAEEIVKQLDMEQVDEITTSTATSTNGAAFPGQAVQVRAVNNGLGDTEEPGDRDLPPLTAPVSPDNGYSSAHAEATYEEDWEVFDPYYFIKHVPPLTEEQLNRKPALPLKTRSTPEFSLVLDLDETLVHCSLNELEDAALTFPVLFQDVIYQVYVRLRPFFREFLERMSQIYEIILFTASKKVYADKLLNILDPKKQLVRHRLFREHCVCVQGNYIKDLNILGRDLSKTIIIDNSPQAFAYQLSNGIPIESWFMDKNDNELLKLIPFLEKLVELVGAPWFWQHSNISQTFGGSTC</sequence>
<evidence type="ECO:0000256" key="5">
    <source>
        <dbReference type="SAM" id="MobiDB-lite"/>
    </source>
</evidence>
<dbReference type="Ensembl" id="ENSCMUT00000003566.2">
    <property type="protein sequence ID" value="ENSCMUP00000003288.2"/>
    <property type="gene ID" value="ENSCMUG00000002237.2"/>
</dbReference>
<evidence type="ECO:0000313" key="7">
    <source>
        <dbReference type="Proteomes" id="UP000694553"/>
    </source>
</evidence>
<dbReference type="GO" id="GO:0005634">
    <property type="term" value="C:nucleus"/>
    <property type="evidence" value="ECO:0007669"/>
    <property type="project" value="UniProtKB-ARBA"/>
</dbReference>
<dbReference type="PANTHER" id="PTHR12210">
    <property type="entry name" value="DULLARD PROTEIN PHOSPHATASE"/>
    <property type="match status" value="1"/>
</dbReference>
<evidence type="ECO:0000256" key="3">
    <source>
        <dbReference type="ARBA" id="ARBA00037324"/>
    </source>
</evidence>
<protein>
    <submittedName>
        <fullName evidence="6">Golgi membrane protein 2</fullName>
    </submittedName>
</protein>
<dbReference type="Gene3D" id="3.40.50.1000">
    <property type="entry name" value="HAD superfamily/HAD-like"/>
    <property type="match status" value="1"/>
</dbReference>
<reference evidence="6" key="2">
    <citation type="submission" date="2025-08" db="UniProtKB">
        <authorList>
            <consortium name="Ensembl"/>
        </authorList>
    </citation>
    <scope>IDENTIFICATION</scope>
</reference>
<name>A0A8C3GTE1_CORMO</name>
<feature type="compositionally biased region" description="Basic and acidic residues" evidence="5">
    <location>
        <begin position="62"/>
        <end position="81"/>
    </location>
</feature>
<keyword evidence="7" id="KW-1185">Reference proteome</keyword>
<dbReference type="Proteomes" id="UP000694553">
    <property type="component" value="Unassembled WGS sequence"/>
</dbReference>
<accession>A0A8U7MUU4</accession>
<dbReference type="NCBIfam" id="TIGR02251">
    <property type="entry name" value="HIF-SF_euk"/>
    <property type="match status" value="1"/>
</dbReference>
<dbReference type="FunFam" id="3.40.50.1000:FF:000015">
    <property type="entry name" value="CTD small phosphatase-like protein 2"/>
    <property type="match status" value="1"/>
</dbReference>
<reference evidence="7" key="1">
    <citation type="submission" date="2019-10" db="EMBL/GenBank/DDBJ databases">
        <title>Corvus moneduloides (New Caledonian crow) genome, bCorMon1, primary haplotype.</title>
        <authorList>
            <person name="Rutz C."/>
            <person name="Fungtammasan C."/>
            <person name="Mountcastle J."/>
            <person name="Formenti G."/>
            <person name="Chow W."/>
            <person name="Howe K."/>
            <person name="Steele M.P."/>
            <person name="Fernandes J."/>
            <person name="Gilbert M.T.P."/>
            <person name="Fedrigo O."/>
            <person name="Jarvis E.D."/>
            <person name="Gemmell N."/>
        </authorList>
    </citation>
    <scope>NUCLEOTIDE SEQUENCE [LARGE SCALE GENOMIC DNA]</scope>
</reference>
<evidence type="ECO:0000256" key="1">
    <source>
        <dbReference type="ARBA" id="ARBA00022801"/>
    </source>
</evidence>
<dbReference type="InterPro" id="IPR023214">
    <property type="entry name" value="HAD_sf"/>
</dbReference>
<dbReference type="InterPro" id="IPR004274">
    <property type="entry name" value="FCP1_dom"/>
</dbReference>
<dbReference type="CDD" id="cd07521">
    <property type="entry name" value="HAD_FCP1-like"/>
    <property type="match status" value="1"/>
</dbReference>
<dbReference type="GO" id="GO:0004721">
    <property type="term" value="F:phosphoprotein phosphatase activity"/>
    <property type="evidence" value="ECO:0007669"/>
    <property type="project" value="UniProtKB-KW"/>
</dbReference>
<feature type="compositionally biased region" description="Polar residues" evidence="5">
    <location>
        <begin position="83"/>
        <end position="99"/>
    </location>
</feature>
<dbReference type="SMART" id="SM00577">
    <property type="entry name" value="CPDc"/>
    <property type="match status" value="1"/>
</dbReference>
<comment type="function">
    <text evidence="3">Probable phosphatase.</text>
</comment>
<accession>A0A8C3GTE1</accession>
<evidence type="ECO:0000256" key="2">
    <source>
        <dbReference type="ARBA" id="ARBA00022912"/>
    </source>
</evidence>
<feature type="region of interest" description="Disordered" evidence="5">
    <location>
        <begin position="215"/>
        <end position="242"/>
    </location>
</feature>
<dbReference type="InterPro" id="IPR050365">
    <property type="entry name" value="TIM50"/>
</dbReference>
<evidence type="ECO:0000256" key="4">
    <source>
        <dbReference type="ARBA" id="ARBA00038355"/>
    </source>
</evidence>
<reference evidence="6" key="3">
    <citation type="submission" date="2025-09" db="UniProtKB">
        <authorList>
            <consortium name="Ensembl"/>
        </authorList>
    </citation>
    <scope>IDENTIFICATION</scope>
</reference>
<dbReference type="SUPFAM" id="SSF56784">
    <property type="entry name" value="HAD-like"/>
    <property type="match status" value="1"/>
</dbReference>
<dbReference type="InterPro" id="IPR011948">
    <property type="entry name" value="Dullard_phosphatase"/>
</dbReference>
<dbReference type="AlphaFoldDB" id="A0A8C3GTE1"/>
<proteinExistence type="inferred from homology"/>
<feature type="region of interest" description="Disordered" evidence="5">
    <location>
        <begin position="1"/>
        <end position="138"/>
    </location>
</feature>
<keyword evidence="1" id="KW-0378">Hydrolase</keyword>
<dbReference type="InterPro" id="IPR036412">
    <property type="entry name" value="HAD-like_sf"/>
</dbReference>
<dbReference type="PROSITE" id="PS50969">
    <property type="entry name" value="FCP1"/>
    <property type="match status" value="1"/>
</dbReference>
<feature type="compositionally biased region" description="Polar residues" evidence="5">
    <location>
        <begin position="10"/>
        <end position="19"/>
    </location>
</feature>
<organism evidence="6 7">
    <name type="scientific">Corvus moneduloides</name>
    <name type="common">New Caledonian crow</name>
    <dbReference type="NCBI Taxonomy" id="1196302"/>
    <lineage>
        <taxon>Eukaryota</taxon>
        <taxon>Metazoa</taxon>
        <taxon>Chordata</taxon>
        <taxon>Craniata</taxon>
        <taxon>Vertebrata</taxon>
        <taxon>Euteleostomi</taxon>
        <taxon>Archelosauria</taxon>
        <taxon>Archosauria</taxon>
        <taxon>Dinosauria</taxon>
        <taxon>Saurischia</taxon>
        <taxon>Theropoda</taxon>
        <taxon>Coelurosauria</taxon>
        <taxon>Aves</taxon>
        <taxon>Neognathae</taxon>
        <taxon>Neoaves</taxon>
        <taxon>Telluraves</taxon>
        <taxon>Australaves</taxon>
        <taxon>Passeriformes</taxon>
        <taxon>Corvoidea</taxon>
        <taxon>Corvidae</taxon>
        <taxon>Corvus</taxon>
    </lineage>
</organism>
<gene>
    <name evidence="6" type="primary">GOLM2</name>
</gene>
<evidence type="ECO:0000313" key="6">
    <source>
        <dbReference type="Ensembl" id="ENSCMUP00000003288.2"/>
    </source>
</evidence>
<comment type="similarity">
    <text evidence="4">Belongs to the CTDSPL2 family.</text>
</comment>
<dbReference type="Pfam" id="PF03031">
    <property type="entry name" value="NIF"/>
    <property type="match status" value="1"/>
</dbReference>
<keyword evidence="2" id="KW-0904">Protein phosphatase</keyword>